<proteinExistence type="predicted"/>
<name>A0A1V1P4F8_9BACT</name>
<keyword evidence="1" id="KW-0472">Membrane</keyword>
<gene>
    <name evidence="2" type="ORF">OMM_09293</name>
</gene>
<organism evidence="2 3">
    <name type="scientific">Candidatus Magnetoglobus multicellularis str. Araruama</name>
    <dbReference type="NCBI Taxonomy" id="890399"/>
    <lineage>
        <taxon>Bacteria</taxon>
        <taxon>Pseudomonadati</taxon>
        <taxon>Thermodesulfobacteriota</taxon>
        <taxon>Desulfobacteria</taxon>
        <taxon>Desulfobacterales</taxon>
        <taxon>Desulfobacteraceae</taxon>
        <taxon>Candidatus Magnetoglobus</taxon>
    </lineage>
</organism>
<keyword evidence="1" id="KW-1133">Transmembrane helix</keyword>
<dbReference type="Proteomes" id="UP000189670">
    <property type="component" value="Unassembled WGS sequence"/>
</dbReference>
<sequence>MVNEKLIRIEESIKSLNIQLNLFRQDIDRRFNEVDRRFNEVDRRFNDQNVFNYFILGGIFTVLTLVSTLIVLIIWDRRSTLKPIIDEIADLQKLKTKVYEIYEHLGRDKHGLQQFKPA</sequence>
<evidence type="ECO:0000256" key="1">
    <source>
        <dbReference type="SAM" id="Phobius"/>
    </source>
</evidence>
<evidence type="ECO:0000313" key="2">
    <source>
        <dbReference type="EMBL" id="ETR69792.1"/>
    </source>
</evidence>
<dbReference type="EMBL" id="ATBP01000559">
    <property type="protein sequence ID" value="ETR69792.1"/>
    <property type="molecule type" value="Genomic_DNA"/>
</dbReference>
<reference evidence="3" key="1">
    <citation type="submission" date="2012-11" db="EMBL/GenBank/DDBJ databases">
        <authorList>
            <person name="Lucero-Rivera Y.E."/>
            <person name="Tovar-Ramirez D."/>
        </authorList>
    </citation>
    <scope>NUCLEOTIDE SEQUENCE [LARGE SCALE GENOMIC DNA]</scope>
    <source>
        <strain evidence="3">Araruama</strain>
    </source>
</reference>
<keyword evidence="1" id="KW-0812">Transmembrane</keyword>
<comment type="caution">
    <text evidence="2">The sequence shown here is derived from an EMBL/GenBank/DDBJ whole genome shotgun (WGS) entry which is preliminary data.</text>
</comment>
<protein>
    <submittedName>
        <fullName evidence="2">Uncharacterized protein</fullName>
    </submittedName>
</protein>
<feature type="transmembrane region" description="Helical" evidence="1">
    <location>
        <begin position="53"/>
        <end position="75"/>
    </location>
</feature>
<dbReference type="AlphaFoldDB" id="A0A1V1P4F8"/>
<evidence type="ECO:0000313" key="3">
    <source>
        <dbReference type="Proteomes" id="UP000189670"/>
    </source>
</evidence>
<accession>A0A1V1P4F8</accession>